<gene>
    <name evidence="2" type="ORF">PHYPA_016802</name>
</gene>
<dbReference type="InParanoid" id="A0A2K1JK97"/>
<dbReference type="Gramene" id="Pp3c13_341V3.1">
    <property type="protein sequence ID" value="PAC:32930363.CDS.1"/>
    <property type="gene ID" value="Pp3c13_341"/>
</dbReference>
<evidence type="ECO:0000313" key="2">
    <source>
        <dbReference type="EMBL" id="PNR41973.1"/>
    </source>
</evidence>
<dbReference type="EMBL" id="ABEU02000013">
    <property type="protein sequence ID" value="PNR41973.1"/>
    <property type="molecule type" value="Genomic_DNA"/>
</dbReference>
<organism evidence="2">
    <name type="scientific">Physcomitrium patens</name>
    <name type="common">Spreading-leaved earth moss</name>
    <name type="synonym">Physcomitrella patens</name>
    <dbReference type="NCBI Taxonomy" id="3218"/>
    <lineage>
        <taxon>Eukaryota</taxon>
        <taxon>Viridiplantae</taxon>
        <taxon>Streptophyta</taxon>
        <taxon>Embryophyta</taxon>
        <taxon>Bryophyta</taxon>
        <taxon>Bryophytina</taxon>
        <taxon>Bryopsida</taxon>
        <taxon>Funariidae</taxon>
        <taxon>Funariales</taxon>
        <taxon>Funariaceae</taxon>
        <taxon>Physcomitrium</taxon>
    </lineage>
</organism>
<feature type="compositionally biased region" description="Polar residues" evidence="1">
    <location>
        <begin position="94"/>
        <end position="113"/>
    </location>
</feature>
<accession>A0A2K1JK97</accession>
<evidence type="ECO:0000313" key="4">
    <source>
        <dbReference type="Proteomes" id="UP000006727"/>
    </source>
</evidence>
<dbReference type="EnsemblPlants" id="Pp3c13_341V3.1">
    <property type="protein sequence ID" value="PAC:32930363.CDS.1"/>
    <property type="gene ID" value="Pp3c13_341"/>
</dbReference>
<sequence>MHPLPMLTLAPKCPWQVLSTLRRSRNSSPRENDSIFQLHGAPQFPRFSNKQCFSLCSRKVGKLPERERESKLFHHNLATTSQPKSRCPHGNTWDPGQTTALHVPTHNLTTLGS</sequence>
<evidence type="ECO:0000256" key="1">
    <source>
        <dbReference type="SAM" id="MobiDB-lite"/>
    </source>
</evidence>
<reference evidence="3" key="3">
    <citation type="submission" date="2020-12" db="UniProtKB">
        <authorList>
            <consortium name="EnsemblPlants"/>
        </authorList>
    </citation>
    <scope>IDENTIFICATION</scope>
</reference>
<reference evidence="2 4" key="1">
    <citation type="journal article" date="2008" name="Science">
        <title>The Physcomitrella genome reveals evolutionary insights into the conquest of land by plants.</title>
        <authorList>
            <person name="Rensing S."/>
            <person name="Lang D."/>
            <person name="Zimmer A."/>
            <person name="Terry A."/>
            <person name="Salamov A."/>
            <person name="Shapiro H."/>
            <person name="Nishiyama T."/>
            <person name="Perroud P.-F."/>
            <person name="Lindquist E."/>
            <person name="Kamisugi Y."/>
            <person name="Tanahashi T."/>
            <person name="Sakakibara K."/>
            <person name="Fujita T."/>
            <person name="Oishi K."/>
            <person name="Shin-I T."/>
            <person name="Kuroki Y."/>
            <person name="Toyoda A."/>
            <person name="Suzuki Y."/>
            <person name="Hashimoto A."/>
            <person name="Yamaguchi K."/>
            <person name="Sugano A."/>
            <person name="Kohara Y."/>
            <person name="Fujiyama A."/>
            <person name="Anterola A."/>
            <person name="Aoki S."/>
            <person name="Ashton N."/>
            <person name="Barbazuk W.B."/>
            <person name="Barker E."/>
            <person name="Bennetzen J."/>
            <person name="Bezanilla M."/>
            <person name="Blankenship R."/>
            <person name="Cho S.H."/>
            <person name="Dutcher S."/>
            <person name="Estelle M."/>
            <person name="Fawcett J.A."/>
            <person name="Gundlach H."/>
            <person name="Hanada K."/>
            <person name="Heyl A."/>
            <person name="Hicks K.A."/>
            <person name="Hugh J."/>
            <person name="Lohr M."/>
            <person name="Mayer K."/>
            <person name="Melkozernov A."/>
            <person name="Murata T."/>
            <person name="Nelson D."/>
            <person name="Pils B."/>
            <person name="Prigge M."/>
            <person name="Reiss B."/>
            <person name="Renner T."/>
            <person name="Rombauts S."/>
            <person name="Rushton P."/>
            <person name="Sanderfoot A."/>
            <person name="Schween G."/>
            <person name="Shiu S.-H."/>
            <person name="Stueber K."/>
            <person name="Theodoulou F.L."/>
            <person name="Tu H."/>
            <person name="Van de Peer Y."/>
            <person name="Verrier P.J."/>
            <person name="Waters E."/>
            <person name="Wood A."/>
            <person name="Yang L."/>
            <person name="Cove D."/>
            <person name="Cuming A."/>
            <person name="Hasebe M."/>
            <person name="Lucas S."/>
            <person name="Mishler D.B."/>
            <person name="Reski R."/>
            <person name="Grigoriev I."/>
            <person name="Quatrano R.S."/>
            <person name="Boore J.L."/>
        </authorList>
    </citation>
    <scope>NUCLEOTIDE SEQUENCE [LARGE SCALE GENOMIC DNA]</scope>
    <source>
        <strain evidence="3 4">cv. Gransden 2004</strain>
    </source>
</reference>
<dbReference type="AlphaFoldDB" id="A0A2K1JK97"/>
<feature type="region of interest" description="Disordered" evidence="1">
    <location>
        <begin position="76"/>
        <end position="113"/>
    </location>
</feature>
<protein>
    <submittedName>
        <fullName evidence="2 3">Uncharacterized protein</fullName>
    </submittedName>
</protein>
<name>A0A2K1JK97_PHYPA</name>
<keyword evidence="4" id="KW-1185">Reference proteome</keyword>
<dbReference type="Proteomes" id="UP000006727">
    <property type="component" value="Chromosome 13"/>
</dbReference>
<evidence type="ECO:0000313" key="3">
    <source>
        <dbReference type="EnsemblPlants" id="PAC:32930363.CDS.1"/>
    </source>
</evidence>
<reference evidence="2 4" key="2">
    <citation type="journal article" date="2018" name="Plant J.">
        <title>The Physcomitrella patens chromosome-scale assembly reveals moss genome structure and evolution.</title>
        <authorList>
            <person name="Lang D."/>
            <person name="Ullrich K.K."/>
            <person name="Murat F."/>
            <person name="Fuchs J."/>
            <person name="Jenkins J."/>
            <person name="Haas F.B."/>
            <person name="Piednoel M."/>
            <person name="Gundlach H."/>
            <person name="Van Bel M."/>
            <person name="Meyberg R."/>
            <person name="Vives C."/>
            <person name="Morata J."/>
            <person name="Symeonidi A."/>
            <person name="Hiss M."/>
            <person name="Muchero W."/>
            <person name="Kamisugi Y."/>
            <person name="Saleh O."/>
            <person name="Blanc G."/>
            <person name="Decker E.L."/>
            <person name="van Gessel N."/>
            <person name="Grimwood J."/>
            <person name="Hayes R.D."/>
            <person name="Graham S.W."/>
            <person name="Gunter L.E."/>
            <person name="McDaniel S.F."/>
            <person name="Hoernstein S.N.W."/>
            <person name="Larsson A."/>
            <person name="Li F.W."/>
            <person name="Perroud P.F."/>
            <person name="Phillips J."/>
            <person name="Ranjan P."/>
            <person name="Rokshar D.S."/>
            <person name="Rothfels C.J."/>
            <person name="Schneider L."/>
            <person name="Shu S."/>
            <person name="Stevenson D.W."/>
            <person name="Thummler F."/>
            <person name="Tillich M."/>
            <person name="Villarreal Aguilar J.C."/>
            <person name="Widiez T."/>
            <person name="Wong G.K."/>
            <person name="Wymore A."/>
            <person name="Zhang Y."/>
            <person name="Zimmer A.D."/>
            <person name="Quatrano R.S."/>
            <person name="Mayer K.F.X."/>
            <person name="Goodstein D."/>
            <person name="Casacuberta J.M."/>
            <person name="Vandepoele K."/>
            <person name="Reski R."/>
            <person name="Cuming A.C."/>
            <person name="Tuskan G.A."/>
            <person name="Maumus F."/>
            <person name="Salse J."/>
            <person name="Schmutz J."/>
            <person name="Rensing S.A."/>
        </authorList>
    </citation>
    <scope>NUCLEOTIDE SEQUENCE [LARGE SCALE GENOMIC DNA]</scope>
    <source>
        <strain evidence="3 4">cv. Gransden 2004</strain>
    </source>
</reference>
<proteinExistence type="predicted"/>